<organism evidence="1 2">
    <name type="scientific">Pleuronectes platessa</name>
    <name type="common">European plaice</name>
    <dbReference type="NCBI Taxonomy" id="8262"/>
    <lineage>
        <taxon>Eukaryota</taxon>
        <taxon>Metazoa</taxon>
        <taxon>Chordata</taxon>
        <taxon>Craniata</taxon>
        <taxon>Vertebrata</taxon>
        <taxon>Euteleostomi</taxon>
        <taxon>Actinopterygii</taxon>
        <taxon>Neopterygii</taxon>
        <taxon>Teleostei</taxon>
        <taxon>Neoteleostei</taxon>
        <taxon>Acanthomorphata</taxon>
        <taxon>Carangaria</taxon>
        <taxon>Pleuronectiformes</taxon>
        <taxon>Pleuronectoidei</taxon>
        <taxon>Pleuronectidae</taxon>
        <taxon>Pleuronectes</taxon>
    </lineage>
</organism>
<gene>
    <name evidence="1" type="ORF">PLEPLA_LOCUS12682</name>
</gene>
<sequence length="197" mass="21831">MEVAVPSLSEFDKLDDLCQSVRLNTEEFQLSSSLSLLADHSGKSEADNRFTVSGADRWMEVMESGAREMTAAITERELQPAAAICQHLILMNHLPDLWRLSFAFQRHWAVNSELLYLLSSFLLPDRAQALGNCPTCPMGRAAPDTEFSLQRQDGCRPSDDPGAPSSACGFIFTSSSCDRLMQSGKTKAQYRFTIMPS</sequence>
<reference evidence="1" key="1">
    <citation type="submission" date="2020-03" db="EMBL/GenBank/DDBJ databases">
        <authorList>
            <person name="Weist P."/>
        </authorList>
    </citation>
    <scope>NUCLEOTIDE SEQUENCE</scope>
</reference>
<dbReference type="EMBL" id="CADEAL010000752">
    <property type="protein sequence ID" value="CAB1424754.1"/>
    <property type="molecule type" value="Genomic_DNA"/>
</dbReference>
<dbReference type="AlphaFoldDB" id="A0A9N7U6S3"/>
<accession>A0A9N7U6S3</accession>
<dbReference type="Proteomes" id="UP001153269">
    <property type="component" value="Unassembled WGS sequence"/>
</dbReference>
<evidence type="ECO:0000313" key="2">
    <source>
        <dbReference type="Proteomes" id="UP001153269"/>
    </source>
</evidence>
<comment type="caution">
    <text evidence="1">The sequence shown here is derived from an EMBL/GenBank/DDBJ whole genome shotgun (WGS) entry which is preliminary data.</text>
</comment>
<proteinExistence type="predicted"/>
<name>A0A9N7U6S3_PLEPL</name>
<protein>
    <submittedName>
        <fullName evidence="1">Uncharacterized protein</fullName>
    </submittedName>
</protein>
<keyword evidence="2" id="KW-1185">Reference proteome</keyword>
<evidence type="ECO:0000313" key="1">
    <source>
        <dbReference type="EMBL" id="CAB1424754.1"/>
    </source>
</evidence>